<gene>
    <name evidence="4" type="ORF">ACFQ21_25310</name>
</gene>
<dbReference type="RefSeq" id="WP_377584147.1">
    <property type="nucleotide sequence ID" value="NZ_JBHTKA010000013.1"/>
</dbReference>
<dbReference type="SUPFAM" id="SSF52172">
    <property type="entry name" value="CheY-like"/>
    <property type="match status" value="1"/>
</dbReference>
<dbReference type="Proteomes" id="UP001597112">
    <property type="component" value="Unassembled WGS sequence"/>
</dbReference>
<feature type="domain" description="Response regulatory" evidence="3">
    <location>
        <begin position="4"/>
        <end position="130"/>
    </location>
</feature>
<dbReference type="PANTHER" id="PTHR44591">
    <property type="entry name" value="STRESS RESPONSE REGULATOR PROTEIN 1"/>
    <property type="match status" value="1"/>
</dbReference>
<dbReference type="Pfam" id="PF00072">
    <property type="entry name" value="Response_reg"/>
    <property type="match status" value="1"/>
</dbReference>
<feature type="modified residue" description="4-aspartylphosphate" evidence="2">
    <location>
        <position position="61"/>
    </location>
</feature>
<organism evidence="4 5">
    <name type="scientific">Ohtaekwangia kribbensis</name>
    <dbReference type="NCBI Taxonomy" id="688913"/>
    <lineage>
        <taxon>Bacteria</taxon>
        <taxon>Pseudomonadati</taxon>
        <taxon>Bacteroidota</taxon>
        <taxon>Cytophagia</taxon>
        <taxon>Cytophagales</taxon>
        <taxon>Fulvivirgaceae</taxon>
        <taxon>Ohtaekwangia</taxon>
    </lineage>
</organism>
<dbReference type="InterPro" id="IPR050595">
    <property type="entry name" value="Bact_response_regulator"/>
</dbReference>
<dbReference type="PROSITE" id="PS50110">
    <property type="entry name" value="RESPONSE_REGULATORY"/>
    <property type="match status" value="1"/>
</dbReference>
<reference evidence="5" key="1">
    <citation type="journal article" date="2019" name="Int. J. Syst. Evol. Microbiol.">
        <title>The Global Catalogue of Microorganisms (GCM) 10K type strain sequencing project: providing services to taxonomists for standard genome sequencing and annotation.</title>
        <authorList>
            <consortium name="The Broad Institute Genomics Platform"/>
            <consortium name="The Broad Institute Genome Sequencing Center for Infectious Disease"/>
            <person name="Wu L."/>
            <person name="Ma J."/>
        </authorList>
    </citation>
    <scope>NUCLEOTIDE SEQUENCE [LARGE SCALE GENOMIC DNA]</scope>
    <source>
        <strain evidence="5">CCUG 58938</strain>
    </source>
</reference>
<dbReference type="InterPro" id="IPR001789">
    <property type="entry name" value="Sig_transdc_resp-reg_receiver"/>
</dbReference>
<dbReference type="Gene3D" id="3.40.50.2300">
    <property type="match status" value="1"/>
</dbReference>
<evidence type="ECO:0000259" key="3">
    <source>
        <dbReference type="PROSITE" id="PS50110"/>
    </source>
</evidence>
<proteinExistence type="predicted"/>
<evidence type="ECO:0000256" key="2">
    <source>
        <dbReference type="PROSITE-ProRule" id="PRU00169"/>
    </source>
</evidence>
<accession>A0ABW3K964</accession>
<dbReference type="SMART" id="SM00448">
    <property type="entry name" value="REC"/>
    <property type="match status" value="1"/>
</dbReference>
<comment type="caution">
    <text evidence="4">The sequence shown here is derived from an EMBL/GenBank/DDBJ whole genome shotgun (WGS) entry which is preliminary data.</text>
</comment>
<dbReference type="InterPro" id="IPR011006">
    <property type="entry name" value="CheY-like_superfamily"/>
</dbReference>
<evidence type="ECO:0000256" key="1">
    <source>
        <dbReference type="ARBA" id="ARBA00022553"/>
    </source>
</evidence>
<name>A0ABW3K964_9BACT</name>
<evidence type="ECO:0000313" key="5">
    <source>
        <dbReference type="Proteomes" id="UP001597112"/>
    </source>
</evidence>
<sequence length="150" mass="17514">MKRRLLIIDNDKQLNKINEKILHMSGMVKELHITCNGRDALEYLIERAQKEYPLPDIIIFDIEMPVLNGFEFMDEFQRLDIPGKAHIELVIFTSSSNPRDKQKASAKGIRHYLSKPYLLRGLSDIIFRLDIEQSNLYPNRNPFGLERSLS</sequence>
<keyword evidence="1 2" id="KW-0597">Phosphoprotein</keyword>
<dbReference type="PANTHER" id="PTHR44591:SF3">
    <property type="entry name" value="RESPONSE REGULATORY DOMAIN-CONTAINING PROTEIN"/>
    <property type="match status" value="1"/>
</dbReference>
<protein>
    <submittedName>
        <fullName evidence="4">Response regulator</fullName>
    </submittedName>
</protein>
<evidence type="ECO:0000313" key="4">
    <source>
        <dbReference type="EMBL" id="MFD1002668.1"/>
    </source>
</evidence>
<dbReference type="EMBL" id="JBHTKA010000013">
    <property type="protein sequence ID" value="MFD1002668.1"/>
    <property type="molecule type" value="Genomic_DNA"/>
</dbReference>
<keyword evidence="5" id="KW-1185">Reference proteome</keyword>